<accession>A0ABW7PBD3</accession>
<name>A0ABW7PBD3_9ACTN</name>
<dbReference type="Pfam" id="PF11209">
    <property type="entry name" value="LmeA"/>
    <property type="match status" value="1"/>
</dbReference>
<dbReference type="InterPro" id="IPR021373">
    <property type="entry name" value="DUF2993"/>
</dbReference>
<protein>
    <submittedName>
        <fullName evidence="1">DUF2993 domain-containing protein</fullName>
    </submittedName>
</protein>
<evidence type="ECO:0000313" key="1">
    <source>
        <dbReference type="EMBL" id="MFH7595673.1"/>
    </source>
</evidence>
<comment type="caution">
    <text evidence="1">The sequence shown here is derived from an EMBL/GenBank/DDBJ whole genome shotgun (WGS) entry which is preliminary data.</text>
</comment>
<organism evidence="1 2">
    <name type="scientific">Streptomyces racemochromogenes</name>
    <dbReference type="NCBI Taxonomy" id="67353"/>
    <lineage>
        <taxon>Bacteria</taxon>
        <taxon>Bacillati</taxon>
        <taxon>Actinomycetota</taxon>
        <taxon>Actinomycetes</taxon>
        <taxon>Kitasatosporales</taxon>
        <taxon>Streptomycetaceae</taxon>
        <taxon>Streptomyces</taxon>
    </lineage>
</organism>
<dbReference type="RefSeq" id="WP_395509525.1">
    <property type="nucleotide sequence ID" value="NZ_JBBDHD010000021.1"/>
</dbReference>
<reference evidence="1 2" key="1">
    <citation type="submission" date="2024-03" db="EMBL/GenBank/DDBJ databases">
        <title>Whole genome sequencing of Streptomyces racemochromogenes, to identify antimicrobial biosynthetic gene clusters.</title>
        <authorList>
            <person name="Suryawanshi P."/>
            <person name="Krishnaraj P.U."/>
            <person name="Arun Y.P."/>
            <person name="Suryawanshi M.P."/>
            <person name="Rakshit O."/>
        </authorList>
    </citation>
    <scope>NUCLEOTIDE SEQUENCE [LARGE SCALE GENOMIC DNA]</scope>
    <source>
        <strain evidence="1 2">AUDT626</strain>
    </source>
</reference>
<keyword evidence="2" id="KW-1185">Reference proteome</keyword>
<proteinExistence type="predicted"/>
<sequence>MRPPTRFRAPSPRPLGRRRRTALAATAALLLALPVVDATGRGLTESRIADRIARRQPGLTARPEVSVEGLPFLLGAARDRYPEVRVRADGTTGRGRPVTADIRLDDVTPAAGGYRAASASARFTAPYASLGDGADGTTTVSDAGGGRLLIRRSVLGAPLALTADVRLDDGVLTLHAASASLAGRPLDPDGPLITRALAGQARTLPALPLGLRPTGVSADGTGVTVTARARDVALG</sequence>
<evidence type="ECO:0000313" key="2">
    <source>
        <dbReference type="Proteomes" id="UP001610631"/>
    </source>
</evidence>
<dbReference type="EMBL" id="JBBDHD010000021">
    <property type="protein sequence ID" value="MFH7595673.1"/>
    <property type="molecule type" value="Genomic_DNA"/>
</dbReference>
<dbReference type="Proteomes" id="UP001610631">
    <property type="component" value="Unassembled WGS sequence"/>
</dbReference>
<gene>
    <name evidence="1" type="ORF">WDV06_11305</name>
</gene>